<keyword evidence="2" id="KW-0863">Zinc-finger</keyword>
<feature type="domain" description="Zinc finger CHC2-type" evidence="4">
    <location>
        <begin position="36"/>
        <end position="85"/>
    </location>
</feature>
<proteinExistence type="predicted"/>
<dbReference type="GO" id="GO:0003899">
    <property type="term" value="F:DNA-directed RNA polymerase activity"/>
    <property type="evidence" value="ECO:0007669"/>
    <property type="project" value="InterPro"/>
</dbReference>
<dbReference type="InterPro" id="IPR036977">
    <property type="entry name" value="DNA_primase_Znf_CHC2"/>
</dbReference>
<protein>
    <submittedName>
        <fullName evidence="5">DNA primase</fullName>
    </submittedName>
</protein>
<dbReference type="Gene3D" id="3.90.580.10">
    <property type="entry name" value="Zinc finger, CHC2-type domain"/>
    <property type="match status" value="1"/>
</dbReference>
<evidence type="ECO:0000259" key="4">
    <source>
        <dbReference type="SMART" id="SM00400"/>
    </source>
</evidence>
<dbReference type="GO" id="GO:0005737">
    <property type="term" value="C:cytoplasm"/>
    <property type="evidence" value="ECO:0007669"/>
    <property type="project" value="TreeGrafter"/>
</dbReference>
<dbReference type="RefSeq" id="WP_014811261.1">
    <property type="nucleotide sequence ID" value="NC_018025.1"/>
</dbReference>
<evidence type="ECO:0000313" key="5">
    <source>
        <dbReference type="EMBL" id="AFM26128.1"/>
    </source>
</evidence>
<keyword evidence="6" id="KW-1185">Reference proteome</keyword>
<dbReference type="OrthoDB" id="8967890at2"/>
<dbReference type="Proteomes" id="UP000006055">
    <property type="component" value="Chromosome"/>
</dbReference>
<accession>I4C987</accession>
<dbReference type="SMART" id="SM00400">
    <property type="entry name" value="ZnF_CHCC"/>
    <property type="match status" value="1"/>
</dbReference>
<dbReference type="GO" id="GO:0008270">
    <property type="term" value="F:zinc ion binding"/>
    <property type="evidence" value="ECO:0007669"/>
    <property type="project" value="UniProtKB-KW"/>
</dbReference>
<dbReference type="GO" id="GO:0006269">
    <property type="term" value="P:DNA replication, synthesis of primer"/>
    <property type="evidence" value="ECO:0007669"/>
    <property type="project" value="TreeGrafter"/>
</dbReference>
<organism evidence="5 6">
    <name type="scientific">Desulfomonile tiedjei (strain ATCC 49306 / DSM 6799 / DCB-1)</name>
    <dbReference type="NCBI Taxonomy" id="706587"/>
    <lineage>
        <taxon>Bacteria</taxon>
        <taxon>Pseudomonadati</taxon>
        <taxon>Thermodesulfobacteriota</taxon>
        <taxon>Desulfomonilia</taxon>
        <taxon>Desulfomonilales</taxon>
        <taxon>Desulfomonilaceae</taxon>
        <taxon>Desulfomonile</taxon>
    </lineage>
</organism>
<dbReference type="SUPFAM" id="SSF57783">
    <property type="entry name" value="Zinc beta-ribbon"/>
    <property type="match status" value="1"/>
</dbReference>
<dbReference type="CDD" id="cd01029">
    <property type="entry name" value="TOPRIM_primases"/>
    <property type="match status" value="1"/>
</dbReference>
<keyword evidence="3" id="KW-0862">Zinc</keyword>
<dbReference type="AlphaFoldDB" id="I4C987"/>
<reference evidence="6" key="1">
    <citation type="submission" date="2012-06" db="EMBL/GenBank/DDBJ databases">
        <title>Complete sequence of chromosome of Desulfomonile tiedjei DSM 6799.</title>
        <authorList>
            <person name="Lucas S."/>
            <person name="Copeland A."/>
            <person name="Lapidus A."/>
            <person name="Glavina del Rio T."/>
            <person name="Dalin E."/>
            <person name="Tice H."/>
            <person name="Bruce D."/>
            <person name="Goodwin L."/>
            <person name="Pitluck S."/>
            <person name="Peters L."/>
            <person name="Ovchinnikova G."/>
            <person name="Zeytun A."/>
            <person name="Lu M."/>
            <person name="Kyrpides N."/>
            <person name="Mavromatis K."/>
            <person name="Ivanova N."/>
            <person name="Brettin T."/>
            <person name="Detter J.C."/>
            <person name="Han C."/>
            <person name="Larimer F."/>
            <person name="Land M."/>
            <person name="Hauser L."/>
            <person name="Markowitz V."/>
            <person name="Cheng J.-F."/>
            <person name="Hugenholtz P."/>
            <person name="Woyke T."/>
            <person name="Wu D."/>
            <person name="Spring S."/>
            <person name="Schroeder M."/>
            <person name="Brambilla E."/>
            <person name="Klenk H.-P."/>
            <person name="Eisen J.A."/>
        </authorList>
    </citation>
    <scope>NUCLEOTIDE SEQUENCE [LARGE SCALE GENOMIC DNA]</scope>
    <source>
        <strain evidence="6">ATCC 49306 / DSM 6799 / DCB-1</strain>
    </source>
</reference>
<keyword evidence="1" id="KW-0479">Metal-binding</keyword>
<gene>
    <name evidence="5" type="ordered locus">Desti_3477</name>
</gene>
<dbReference type="EMBL" id="CP003360">
    <property type="protein sequence ID" value="AFM26128.1"/>
    <property type="molecule type" value="Genomic_DNA"/>
</dbReference>
<dbReference type="PANTHER" id="PTHR30313">
    <property type="entry name" value="DNA PRIMASE"/>
    <property type="match status" value="1"/>
</dbReference>
<dbReference type="Gene3D" id="3.40.1360.10">
    <property type="match status" value="1"/>
</dbReference>
<dbReference type="InterPro" id="IPR002694">
    <property type="entry name" value="Znf_CHC2"/>
</dbReference>
<evidence type="ECO:0000313" key="6">
    <source>
        <dbReference type="Proteomes" id="UP000006055"/>
    </source>
</evidence>
<dbReference type="PANTHER" id="PTHR30313:SF2">
    <property type="entry name" value="DNA PRIMASE"/>
    <property type="match status" value="1"/>
</dbReference>
<evidence type="ECO:0000256" key="3">
    <source>
        <dbReference type="ARBA" id="ARBA00022833"/>
    </source>
</evidence>
<dbReference type="KEGG" id="dti:Desti_3477"/>
<evidence type="ECO:0000256" key="2">
    <source>
        <dbReference type="ARBA" id="ARBA00022771"/>
    </source>
</evidence>
<name>I4C987_DESTA</name>
<dbReference type="InterPro" id="IPR034154">
    <property type="entry name" value="TOPRIM_DnaG/twinkle"/>
</dbReference>
<dbReference type="PATRIC" id="fig|706587.4.peg.3951"/>
<dbReference type="GO" id="GO:0003677">
    <property type="term" value="F:DNA binding"/>
    <property type="evidence" value="ECO:0007669"/>
    <property type="project" value="InterPro"/>
</dbReference>
<dbReference type="HOGENOM" id="CLU_345060_0_0_7"/>
<evidence type="ECO:0000256" key="1">
    <source>
        <dbReference type="ARBA" id="ARBA00022723"/>
    </source>
</evidence>
<dbReference type="STRING" id="706587.Desti_3477"/>
<sequence length="819" mass="92336">MADLEYSPEDVKREIPFRELFRRLYPNHYREGKNSLCPFHEDTNPSFQLNDDYGYCHAEKRQFSIFDIWMIRYSVDFRTAIRQLAGKAEIGIRLPGKNRKKPPEKQETRYIYRDAAGNPLHATFRYSGKKFRQFRTDSKDGWLPGLKDTQLVLYNLPEIIDANTIIMCEGERDCDSVTQQLGLTATTNPMGAGKWSKLVSEHRIHEPLKNKHVIVLSDNDRPGKQHATEVANSVIGFAASVKKVDLKKIWPDLPEKGDISDVIEFLGPDKAKESLLALAKDTPELNSPIALVDNSPTGNVGESHSIDSIKSFIESLPSDIDHLDLARDLEPILTSLSRMPSPQIEAILGGLIKTKFHLSSDEVSAYRKQISQKAKIKSELSEQDGEGARCIALAPNLVDVAVRETKTVFLLLRGKELAICAELNLDGLLYVPPPVEYLPQPIPSATSVLRIWRGGQQNPSIEDAALYDDLKEYFHATSDLPLEAHYDLLAAFVLHTYLLELANYSPVICFVADAERGKSRTGKALCYVCYRALHTISLQDAYLLRHAKHLRGTIFFDMRDISGVARKTGKEDILLGRFEKGIRVPRVTHPENGPFGDTQYFEVFGPTIIASNESVDRILGSRCIEINMKLSDRIFNEDVTPETALELKERCLVFRARHMNDKPERIAKITAGRLGDIVRPLHQIIRCVKPNRESLFIEFVKKIARERQSDKSDSVQGKIIRAIFLIQATQETSQNPIIKNRLLPVKAITEKINEGASENYWMTPHRVGKICKELGFERGTLHGGCSAIICDEDQIARLARAYGIHEISPLSPKSDHEGQ</sequence>
<dbReference type="eggNOG" id="COG0358">
    <property type="taxonomic scope" value="Bacteria"/>
</dbReference>
<dbReference type="InterPro" id="IPR050219">
    <property type="entry name" value="DnaG_primase"/>
</dbReference>